<accession>A0A1V9FWI5</accession>
<feature type="domain" description="Outer membrane protein beta-barrel" evidence="2">
    <location>
        <begin position="20"/>
        <end position="172"/>
    </location>
</feature>
<organism evidence="3 4">
    <name type="scientific">Niastella vici</name>
    <dbReference type="NCBI Taxonomy" id="1703345"/>
    <lineage>
        <taxon>Bacteria</taxon>
        <taxon>Pseudomonadati</taxon>
        <taxon>Bacteroidota</taxon>
        <taxon>Chitinophagia</taxon>
        <taxon>Chitinophagales</taxon>
        <taxon>Chitinophagaceae</taxon>
        <taxon>Niastella</taxon>
    </lineage>
</organism>
<dbReference type="EMBL" id="LVYD01000049">
    <property type="protein sequence ID" value="OQP62684.1"/>
    <property type="molecule type" value="Genomic_DNA"/>
</dbReference>
<keyword evidence="1" id="KW-0732">Signal</keyword>
<dbReference type="RefSeq" id="WP_081148566.1">
    <property type="nucleotide sequence ID" value="NZ_LVYD01000049.1"/>
</dbReference>
<comment type="caution">
    <text evidence="3">The sequence shown here is derived from an EMBL/GenBank/DDBJ whole genome shotgun (WGS) entry which is preliminary data.</text>
</comment>
<reference evidence="3 4" key="1">
    <citation type="submission" date="2016-03" db="EMBL/GenBank/DDBJ databases">
        <title>Niastella vici sp. nov., isolated from farmland soil.</title>
        <authorList>
            <person name="Chen L."/>
            <person name="Wang D."/>
            <person name="Yang S."/>
            <person name="Wang G."/>
        </authorList>
    </citation>
    <scope>NUCLEOTIDE SEQUENCE [LARGE SCALE GENOMIC DNA]</scope>
    <source>
        <strain evidence="3 4">DJ57</strain>
    </source>
</reference>
<name>A0A1V9FWI5_9BACT</name>
<dbReference type="Proteomes" id="UP000192796">
    <property type="component" value="Unassembled WGS sequence"/>
</dbReference>
<evidence type="ECO:0000259" key="2">
    <source>
        <dbReference type="Pfam" id="PF13568"/>
    </source>
</evidence>
<gene>
    <name evidence="3" type="ORF">A3860_27110</name>
</gene>
<proteinExistence type="predicted"/>
<dbReference type="OrthoDB" id="947434at2"/>
<dbReference type="STRING" id="1703345.A3860_27110"/>
<dbReference type="InterPro" id="IPR025665">
    <property type="entry name" value="Beta-barrel_OMP_2"/>
</dbReference>
<sequence length="195" mass="21424">MKLKSLALLTIASTLTSLSFAQGFHVGVKAGANIFKVDGTSMKDEFTFGYNLGAFAELGLSDKVAIQPEVMWNQTNYRTGTKFSDIYPEGSNDVKGKLNYLSIPILLNYNLAKFFTLQAGPQFGILLNQDNSLFQNGKDAFKKGDFSMLGGVQLNIGSLKLGGRYVVGLANINDIDNKEKWKNQGFQVYLGTRIL</sequence>
<evidence type="ECO:0000313" key="4">
    <source>
        <dbReference type="Proteomes" id="UP000192796"/>
    </source>
</evidence>
<protein>
    <recommendedName>
        <fullName evidence="2">Outer membrane protein beta-barrel domain-containing protein</fullName>
    </recommendedName>
</protein>
<feature type="chain" id="PRO_5012167151" description="Outer membrane protein beta-barrel domain-containing protein" evidence="1">
    <location>
        <begin position="22"/>
        <end position="195"/>
    </location>
</feature>
<keyword evidence="4" id="KW-1185">Reference proteome</keyword>
<evidence type="ECO:0000313" key="3">
    <source>
        <dbReference type="EMBL" id="OQP62684.1"/>
    </source>
</evidence>
<feature type="signal peptide" evidence="1">
    <location>
        <begin position="1"/>
        <end position="21"/>
    </location>
</feature>
<dbReference type="Pfam" id="PF13568">
    <property type="entry name" value="OMP_b-brl_2"/>
    <property type="match status" value="1"/>
</dbReference>
<evidence type="ECO:0000256" key="1">
    <source>
        <dbReference type="SAM" id="SignalP"/>
    </source>
</evidence>
<dbReference type="AlphaFoldDB" id="A0A1V9FWI5"/>